<dbReference type="Proteomes" id="UP000078397">
    <property type="component" value="Unassembled WGS sequence"/>
</dbReference>
<evidence type="ECO:0000313" key="1">
    <source>
        <dbReference type="EMBL" id="OWT43230.1"/>
    </source>
</evidence>
<gene>
    <name evidence="1" type="ORF">VFPPC_17607</name>
</gene>
<keyword evidence="2" id="KW-1185">Reference proteome</keyword>
<dbReference type="AlphaFoldDB" id="A0A219AR40"/>
<comment type="caution">
    <text evidence="1">The sequence shown here is derived from an EMBL/GenBank/DDBJ whole genome shotgun (WGS) entry which is preliminary data.</text>
</comment>
<name>A0A219AR40_METCM</name>
<organism evidence="1 2">
    <name type="scientific">Pochonia chlamydosporia 170</name>
    <dbReference type="NCBI Taxonomy" id="1380566"/>
    <lineage>
        <taxon>Eukaryota</taxon>
        <taxon>Fungi</taxon>
        <taxon>Dikarya</taxon>
        <taxon>Ascomycota</taxon>
        <taxon>Pezizomycotina</taxon>
        <taxon>Sordariomycetes</taxon>
        <taxon>Hypocreomycetidae</taxon>
        <taxon>Hypocreales</taxon>
        <taxon>Clavicipitaceae</taxon>
        <taxon>Pochonia</taxon>
    </lineage>
</organism>
<dbReference type="PROSITE" id="PS51257">
    <property type="entry name" value="PROKAR_LIPOPROTEIN"/>
    <property type="match status" value="1"/>
</dbReference>
<sequence length="87" mass="9397">MNVYPRHPRVKAPVPLALSARMAVSLLLSAGCIERLFPYGMATCREALLMISTLFVAVFGHMDGVGVDGRLTGSLFSFHCGLGLTWT</sequence>
<dbReference type="KEGG" id="pchm:VFPPC_17607"/>
<dbReference type="RefSeq" id="XP_022285672.1">
    <property type="nucleotide sequence ID" value="XM_022429301.1"/>
</dbReference>
<protein>
    <submittedName>
        <fullName evidence="1">Uncharacterized protein</fullName>
    </submittedName>
</protein>
<evidence type="ECO:0000313" key="2">
    <source>
        <dbReference type="Proteomes" id="UP000078397"/>
    </source>
</evidence>
<dbReference type="EMBL" id="LSBJ02000002">
    <property type="protein sequence ID" value="OWT43230.1"/>
    <property type="molecule type" value="Genomic_DNA"/>
</dbReference>
<proteinExistence type="predicted"/>
<dbReference type="GeneID" id="33936547"/>
<accession>A0A219AR40</accession>
<reference evidence="1 2" key="1">
    <citation type="journal article" date="2016" name="PLoS Pathog.">
        <title>Biosynthesis of antibiotic leucinostatins in bio-control fungus Purpureocillium lilacinum and their inhibition on phytophthora revealed by genome mining.</title>
        <authorList>
            <person name="Wang G."/>
            <person name="Liu Z."/>
            <person name="Lin R."/>
            <person name="Li E."/>
            <person name="Mao Z."/>
            <person name="Ling J."/>
            <person name="Yang Y."/>
            <person name="Yin W.B."/>
            <person name="Xie B."/>
        </authorList>
    </citation>
    <scope>NUCLEOTIDE SEQUENCE [LARGE SCALE GENOMIC DNA]</scope>
    <source>
        <strain evidence="1">170</strain>
    </source>
</reference>